<keyword evidence="6 7" id="KW-0067">ATP-binding</keyword>
<feature type="compositionally biased region" description="Pro residues" evidence="8">
    <location>
        <begin position="287"/>
        <end position="300"/>
    </location>
</feature>
<dbReference type="Gene3D" id="3.30.200.20">
    <property type="entry name" value="Phosphorylase Kinase, domain 1"/>
    <property type="match status" value="1"/>
</dbReference>
<feature type="compositionally biased region" description="Pro residues" evidence="8">
    <location>
        <begin position="320"/>
        <end position="334"/>
    </location>
</feature>
<feature type="domain" description="Protein kinase" evidence="10">
    <location>
        <begin position="17"/>
        <end position="277"/>
    </location>
</feature>
<keyword evidence="12" id="KW-1185">Reference proteome</keyword>
<dbReference type="InterPro" id="IPR008271">
    <property type="entry name" value="Ser/Thr_kinase_AS"/>
</dbReference>
<feature type="transmembrane region" description="Helical" evidence="9">
    <location>
        <begin position="345"/>
        <end position="366"/>
    </location>
</feature>
<keyword evidence="9" id="KW-1133">Transmembrane helix</keyword>
<comment type="caution">
    <text evidence="11">The sequence shown here is derived from an EMBL/GenBank/DDBJ whole genome shotgun (WGS) entry which is preliminary data.</text>
</comment>
<evidence type="ECO:0000313" key="11">
    <source>
        <dbReference type="EMBL" id="MBP2451379.1"/>
    </source>
</evidence>
<sequence length="509" mass="53211">MTPPPGASRLGTRFGPYELKSLIGVGGMGEVYRAYDTVKERMVAVKLLRTEIAADANFQERFRRESRVAARLQEPHVIPVHDFGEIDGVLYIDMRLVEGASVKELLRTNGPLTPEGATAIVTQVAAALDAAHADGLVHRDIKPENVLLTPDDFAYLVDFGIAHVGGEASVTMTGMLIGSSAYMAPERFSGGPVGPAADVYALTCLLYEMLIGRPPFETGDLRQLMSAHMFAPAPRPSIMRRGIPRAFDEVVAKGMAKDAVDRYSSAGELAKAARAVVGSASSVAAPAPAPPPRPAPPPSTPGTREFSSIYPNPDHTGFTPYPPAPPPPQVPPAPVRTARFSRTQVILIVVSVGLFGIAAVLAAVLASGGDGASTRETLAVPSSPSSTSEAPTSTTKAGSATADVSGTDEQGFIDHTARCVEGTTPAAVIRTASSLAVICQSGSDSFSYRGERLSDGANLQIPTAERSGNGFVATNPADGARYEVGPDGLTISSNGHVDSSEPPLEYGRR</sequence>
<dbReference type="PROSITE" id="PS50011">
    <property type="entry name" value="PROTEIN_KINASE_DOM"/>
    <property type="match status" value="1"/>
</dbReference>
<feature type="region of interest" description="Disordered" evidence="8">
    <location>
        <begin position="282"/>
        <end position="335"/>
    </location>
</feature>
<dbReference type="SUPFAM" id="SSF56112">
    <property type="entry name" value="Protein kinase-like (PK-like)"/>
    <property type="match status" value="1"/>
</dbReference>
<dbReference type="EMBL" id="JAGIOP010000001">
    <property type="protein sequence ID" value="MBP2451379.1"/>
    <property type="molecule type" value="Genomic_DNA"/>
</dbReference>
<evidence type="ECO:0000256" key="4">
    <source>
        <dbReference type="ARBA" id="ARBA00022741"/>
    </source>
</evidence>
<dbReference type="InterPro" id="IPR000719">
    <property type="entry name" value="Prot_kinase_dom"/>
</dbReference>
<evidence type="ECO:0000256" key="1">
    <source>
        <dbReference type="ARBA" id="ARBA00012513"/>
    </source>
</evidence>
<organism evidence="11 12">
    <name type="scientific">Mycolicibacterium lutetiense</name>
    <dbReference type="NCBI Taxonomy" id="1641992"/>
    <lineage>
        <taxon>Bacteria</taxon>
        <taxon>Bacillati</taxon>
        <taxon>Actinomycetota</taxon>
        <taxon>Actinomycetes</taxon>
        <taxon>Mycobacteriales</taxon>
        <taxon>Mycobacteriaceae</taxon>
        <taxon>Mycolicibacterium</taxon>
    </lineage>
</organism>
<dbReference type="RefSeq" id="WP_209914903.1">
    <property type="nucleotide sequence ID" value="NZ_JAGIOP010000001.1"/>
</dbReference>
<feature type="binding site" evidence="7">
    <location>
        <position position="46"/>
    </location>
    <ligand>
        <name>ATP</name>
        <dbReference type="ChEBI" id="CHEBI:30616"/>
    </ligand>
</feature>
<evidence type="ECO:0000256" key="6">
    <source>
        <dbReference type="ARBA" id="ARBA00022840"/>
    </source>
</evidence>
<keyword evidence="2" id="KW-0723">Serine/threonine-protein kinase</keyword>
<dbReference type="Pfam" id="PF00069">
    <property type="entry name" value="Pkinase"/>
    <property type="match status" value="1"/>
</dbReference>
<keyword evidence="9" id="KW-0812">Transmembrane</keyword>
<dbReference type="CDD" id="cd14014">
    <property type="entry name" value="STKc_PknB_like"/>
    <property type="match status" value="1"/>
</dbReference>
<dbReference type="PROSITE" id="PS00108">
    <property type="entry name" value="PROTEIN_KINASE_ST"/>
    <property type="match status" value="1"/>
</dbReference>
<protein>
    <recommendedName>
        <fullName evidence="1">non-specific serine/threonine protein kinase</fullName>
        <ecNumber evidence="1">2.7.11.1</ecNumber>
    </recommendedName>
</protein>
<keyword evidence="9" id="KW-0472">Membrane</keyword>
<feature type="region of interest" description="Disordered" evidence="8">
    <location>
        <begin position="371"/>
        <end position="406"/>
    </location>
</feature>
<keyword evidence="3 11" id="KW-0808">Transferase</keyword>
<reference evidence="11 12" key="1">
    <citation type="submission" date="2021-03" db="EMBL/GenBank/DDBJ databases">
        <title>Sequencing the genomes of 1000 actinobacteria strains.</title>
        <authorList>
            <person name="Klenk H.-P."/>
        </authorList>
    </citation>
    <scope>NUCLEOTIDE SEQUENCE [LARGE SCALE GENOMIC DNA]</scope>
    <source>
        <strain evidence="11 12">DSM 46713</strain>
    </source>
</reference>
<dbReference type="InterPro" id="IPR011009">
    <property type="entry name" value="Kinase-like_dom_sf"/>
</dbReference>
<feature type="region of interest" description="Disordered" evidence="8">
    <location>
        <begin position="466"/>
        <end position="509"/>
    </location>
</feature>
<dbReference type="PROSITE" id="PS00107">
    <property type="entry name" value="PROTEIN_KINASE_ATP"/>
    <property type="match status" value="1"/>
</dbReference>
<keyword evidence="4 7" id="KW-0547">Nucleotide-binding</keyword>
<dbReference type="Gene3D" id="1.10.510.10">
    <property type="entry name" value="Transferase(Phosphotransferase) domain 1"/>
    <property type="match status" value="1"/>
</dbReference>
<name>A0ABS4ZPE3_9MYCO</name>
<dbReference type="InterPro" id="IPR017441">
    <property type="entry name" value="Protein_kinase_ATP_BS"/>
</dbReference>
<dbReference type="PANTHER" id="PTHR43289">
    <property type="entry name" value="MITOGEN-ACTIVATED PROTEIN KINASE KINASE KINASE 20-RELATED"/>
    <property type="match status" value="1"/>
</dbReference>
<evidence type="ECO:0000256" key="2">
    <source>
        <dbReference type="ARBA" id="ARBA00022527"/>
    </source>
</evidence>
<feature type="compositionally biased region" description="Low complexity" evidence="8">
    <location>
        <begin position="381"/>
        <end position="395"/>
    </location>
</feature>
<gene>
    <name evidence="11" type="ORF">JOF57_001264</name>
</gene>
<evidence type="ECO:0000313" key="12">
    <source>
        <dbReference type="Proteomes" id="UP000694460"/>
    </source>
</evidence>
<evidence type="ECO:0000256" key="3">
    <source>
        <dbReference type="ARBA" id="ARBA00022679"/>
    </source>
</evidence>
<dbReference type="PANTHER" id="PTHR43289:SF6">
    <property type="entry name" value="SERINE_THREONINE-PROTEIN KINASE NEKL-3"/>
    <property type="match status" value="1"/>
</dbReference>
<keyword evidence="5 11" id="KW-0418">Kinase</keyword>
<evidence type="ECO:0000256" key="7">
    <source>
        <dbReference type="PROSITE-ProRule" id="PRU10141"/>
    </source>
</evidence>
<feature type="compositionally biased region" description="Polar residues" evidence="8">
    <location>
        <begin position="396"/>
        <end position="406"/>
    </location>
</feature>
<dbReference type="Proteomes" id="UP000694460">
    <property type="component" value="Unassembled WGS sequence"/>
</dbReference>
<evidence type="ECO:0000259" key="10">
    <source>
        <dbReference type="PROSITE" id="PS50011"/>
    </source>
</evidence>
<dbReference type="GO" id="GO:0004674">
    <property type="term" value="F:protein serine/threonine kinase activity"/>
    <property type="evidence" value="ECO:0007669"/>
    <property type="project" value="UniProtKB-EC"/>
</dbReference>
<evidence type="ECO:0000256" key="8">
    <source>
        <dbReference type="SAM" id="MobiDB-lite"/>
    </source>
</evidence>
<accession>A0ABS4ZPE3</accession>
<proteinExistence type="predicted"/>
<evidence type="ECO:0000256" key="9">
    <source>
        <dbReference type="SAM" id="Phobius"/>
    </source>
</evidence>
<dbReference type="EC" id="2.7.11.1" evidence="1"/>
<dbReference type="SMART" id="SM00220">
    <property type="entry name" value="S_TKc"/>
    <property type="match status" value="1"/>
</dbReference>
<evidence type="ECO:0000256" key="5">
    <source>
        <dbReference type="ARBA" id="ARBA00022777"/>
    </source>
</evidence>